<accession>A0ACC1P2F3</accession>
<organism evidence="1 2">
    <name type="scientific">Xylaria curta</name>
    <dbReference type="NCBI Taxonomy" id="42375"/>
    <lineage>
        <taxon>Eukaryota</taxon>
        <taxon>Fungi</taxon>
        <taxon>Dikarya</taxon>
        <taxon>Ascomycota</taxon>
        <taxon>Pezizomycotina</taxon>
        <taxon>Sordariomycetes</taxon>
        <taxon>Xylariomycetidae</taxon>
        <taxon>Xylariales</taxon>
        <taxon>Xylariaceae</taxon>
        <taxon>Xylaria</taxon>
    </lineage>
</organism>
<comment type="caution">
    <text evidence="1">The sequence shown here is derived from an EMBL/GenBank/DDBJ whole genome shotgun (WGS) entry which is preliminary data.</text>
</comment>
<evidence type="ECO:0000313" key="2">
    <source>
        <dbReference type="Proteomes" id="UP001143856"/>
    </source>
</evidence>
<proteinExistence type="predicted"/>
<gene>
    <name evidence="1" type="ORF">NUW58_g5266</name>
</gene>
<sequence>MGFRPSEQDLDWQNEHRDETRVLELIVACVSTAAASIVITILRLYSRRLLHRRLCLEAADWLLLVAWACFTILDVSWAVGTKYGLGRHAVVATNLHAARILALVGEAAYVLAIAFIKFSVLAMYWKHSPMRKFRYCLWGVGVLVGGWAMSGILVAIFQCTSIDYIWGPDSQSFCIDLGLRTLISGIMNVIMNTIIVAILIPLIWKNKRTMKHNKYLALATCAVGTSACIVSIVRLPYSIKIGTSDGAWDATPTFIISVVEITVGMLAVSIPSYRPLYEHFFGGGICRSSSNARAGKYKDTLHMSFYGEDARNDVNVSSPGTHLGCEHGGISVTNHIELVRHARKSGSWVRVTDEDEVELCQLAGRTQTTAS</sequence>
<keyword evidence="2" id="KW-1185">Reference proteome</keyword>
<dbReference type="EMBL" id="JAPDGR010001022">
    <property type="protein sequence ID" value="KAJ2985945.1"/>
    <property type="molecule type" value="Genomic_DNA"/>
</dbReference>
<evidence type="ECO:0000313" key="1">
    <source>
        <dbReference type="EMBL" id="KAJ2985945.1"/>
    </source>
</evidence>
<dbReference type="Proteomes" id="UP001143856">
    <property type="component" value="Unassembled WGS sequence"/>
</dbReference>
<name>A0ACC1P2F3_9PEZI</name>
<protein>
    <submittedName>
        <fullName evidence="1">Uncharacterized protein</fullName>
    </submittedName>
</protein>
<reference evidence="1" key="1">
    <citation type="submission" date="2022-10" db="EMBL/GenBank/DDBJ databases">
        <title>Genome Sequence of Xylaria curta.</title>
        <authorList>
            <person name="Buettner E."/>
        </authorList>
    </citation>
    <scope>NUCLEOTIDE SEQUENCE</scope>
    <source>
        <strain evidence="1">Babe10</strain>
    </source>
</reference>